<evidence type="ECO:0000256" key="1">
    <source>
        <dbReference type="SAM" id="MobiDB-lite"/>
    </source>
</evidence>
<keyword evidence="3" id="KW-1185">Reference proteome</keyword>
<sequence>MYSASVEDSTTIGCLLDAHNIGPSAIISTELEVILRVNGSPAQSESLPDTVYEPSPCSGRPQRDVRPPTWTKDN</sequence>
<evidence type="ECO:0000313" key="3">
    <source>
        <dbReference type="Proteomes" id="UP001152562"/>
    </source>
</evidence>
<evidence type="ECO:0000313" key="2">
    <source>
        <dbReference type="EMBL" id="CAH4032461.1"/>
    </source>
</evidence>
<dbReference type="EMBL" id="CALOZG010000029">
    <property type="protein sequence ID" value="CAH4032461.1"/>
    <property type="molecule type" value="Genomic_DNA"/>
</dbReference>
<protein>
    <submittedName>
        <fullName evidence="2">Uncharacterized protein</fullName>
    </submittedName>
</protein>
<gene>
    <name evidence="2" type="ORF">PIBRA_LOCUS8843</name>
</gene>
<feature type="compositionally biased region" description="Basic and acidic residues" evidence="1">
    <location>
        <begin position="61"/>
        <end position="74"/>
    </location>
</feature>
<comment type="caution">
    <text evidence="2">The sequence shown here is derived from an EMBL/GenBank/DDBJ whole genome shotgun (WGS) entry which is preliminary data.</text>
</comment>
<dbReference type="Proteomes" id="UP001152562">
    <property type="component" value="Unassembled WGS sequence"/>
</dbReference>
<reference evidence="2" key="1">
    <citation type="submission" date="2022-05" db="EMBL/GenBank/DDBJ databases">
        <authorList>
            <person name="Okamura Y."/>
        </authorList>
    </citation>
    <scope>NUCLEOTIDE SEQUENCE</scope>
</reference>
<proteinExistence type="predicted"/>
<dbReference type="AlphaFoldDB" id="A0A9P0TKJ9"/>
<feature type="region of interest" description="Disordered" evidence="1">
    <location>
        <begin position="39"/>
        <end position="74"/>
    </location>
</feature>
<name>A0A9P0TKJ9_PIEBR</name>
<organism evidence="2 3">
    <name type="scientific">Pieris brassicae</name>
    <name type="common">White butterfly</name>
    <name type="synonym">Large white butterfly</name>
    <dbReference type="NCBI Taxonomy" id="7116"/>
    <lineage>
        <taxon>Eukaryota</taxon>
        <taxon>Metazoa</taxon>
        <taxon>Ecdysozoa</taxon>
        <taxon>Arthropoda</taxon>
        <taxon>Hexapoda</taxon>
        <taxon>Insecta</taxon>
        <taxon>Pterygota</taxon>
        <taxon>Neoptera</taxon>
        <taxon>Endopterygota</taxon>
        <taxon>Lepidoptera</taxon>
        <taxon>Glossata</taxon>
        <taxon>Ditrysia</taxon>
        <taxon>Papilionoidea</taxon>
        <taxon>Pieridae</taxon>
        <taxon>Pierinae</taxon>
        <taxon>Pieris</taxon>
    </lineage>
</organism>
<accession>A0A9P0TKJ9</accession>